<dbReference type="STRING" id="1432656.X802_00160"/>
<name>A0A0X1KMY4_9EURY</name>
<gene>
    <name evidence="1" type="ORF">X802_00160</name>
</gene>
<protein>
    <submittedName>
        <fullName evidence="1">Uncharacterized protein</fullName>
    </submittedName>
</protein>
<dbReference type="EMBL" id="CP007140">
    <property type="protein sequence ID" value="AJC72609.1"/>
    <property type="molecule type" value="Genomic_DNA"/>
</dbReference>
<sequence>MVTVIHRPVNMVTFIFGDNGQKVGDDCYMWFYKVN</sequence>
<proteinExistence type="predicted"/>
<organism evidence="1 2">
    <name type="scientific">Thermococcus guaymasensis DSM 11113</name>
    <dbReference type="NCBI Taxonomy" id="1432656"/>
    <lineage>
        <taxon>Archaea</taxon>
        <taxon>Methanobacteriati</taxon>
        <taxon>Methanobacteriota</taxon>
        <taxon>Thermococci</taxon>
        <taxon>Thermococcales</taxon>
        <taxon>Thermococcaceae</taxon>
        <taxon>Thermococcus</taxon>
    </lineage>
</organism>
<dbReference type="KEGG" id="tgy:X802_00160"/>
<evidence type="ECO:0000313" key="2">
    <source>
        <dbReference type="Proteomes" id="UP000062043"/>
    </source>
</evidence>
<reference evidence="1 2" key="1">
    <citation type="submission" date="2014-01" db="EMBL/GenBank/DDBJ databases">
        <title>Genome sequencing of Thermococcus guaymasensis.</title>
        <authorList>
            <person name="Zhang X."/>
            <person name="Alvare G."/>
            <person name="Fristensky B."/>
            <person name="Chen L."/>
            <person name="Suen T."/>
            <person name="Chen Q."/>
            <person name="Ma K."/>
        </authorList>
    </citation>
    <scope>NUCLEOTIDE SEQUENCE [LARGE SCALE GENOMIC DNA]</scope>
    <source>
        <strain evidence="1 2">DSM 11113</strain>
    </source>
</reference>
<dbReference type="Proteomes" id="UP000062043">
    <property type="component" value="Chromosome"/>
</dbReference>
<accession>A0A0X1KMY4</accession>
<keyword evidence="2" id="KW-1185">Reference proteome</keyword>
<dbReference type="PATRIC" id="fig|1432656.3.peg.32"/>
<dbReference type="AlphaFoldDB" id="A0A0X1KMY4"/>
<evidence type="ECO:0000313" key="1">
    <source>
        <dbReference type="EMBL" id="AJC72609.1"/>
    </source>
</evidence>